<gene>
    <name evidence="2" type="ORF">HW532_09345</name>
</gene>
<feature type="domain" description="FAD-binding" evidence="1">
    <location>
        <begin position="7"/>
        <end position="107"/>
    </location>
</feature>
<dbReference type="InterPro" id="IPR002938">
    <property type="entry name" value="FAD-bd"/>
</dbReference>
<dbReference type="InterPro" id="IPR036188">
    <property type="entry name" value="FAD/NAD-bd_sf"/>
</dbReference>
<dbReference type="Pfam" id="PF01494">
    <property type="entry name" value="FAD_binding_3"/>
    <property type="match status" value="1"/>
</dbReference>
<dbReference type="KEGG" id="kmn:HW532_09345"/>
<evidence type="ECO:0000313" key="2">
    <source>
        <dbReference type="EMBL" id="QPC42876.1"/>
    </source>
</evidence>
<accession>A0A7S8C3W2</accession>
<reference evidence="2 3" key="1">
    <citation type="submission" date="2020-06" db="EMBL/GenBank/DDBJ databases">
        <title>Genome sequence of 2 isolates from Red Sea Mangroves.</title>
        <authorList>
            <person name="Sefrji F."/>
            <person name="Michoud G."/>
            <person name="Merlino G."/>
            <person name="Daffonchio D."/>
        </authorList>
    </citation>
    <scope>NUCLEOTIDE SEQUENCE [LARGE SCALE GENOMIC DNA]</scope>
    <source>
        <strain evidence="2 3">R1DC25</strain>
    </source>
</reference>
<evidence type="ECO:0000313" key="3">
    <source>
        <dbReference type="Proteomes" id="UP000593594"/>
    </source>
</evidence>
<dbReference type="AlphaFoldDB" id="A0A7S8C3W2"/>
<dbReference type="EMBL" id="CP058214">
    <property type="protein sequence ID" value="QPC42876.1"/>
    <property type="molecule type" value="Genomic_DNA"/>
</dbReference>
<dbReference type="PRINTS" id="PR00420">
    <property type="entry name" value="RNGMNOXGNASE"/>
</dbReference>
<dbReference type="Proteomes" id="UP000593594">
    <property type="component" value="Chromosome"/>
</dbReference>
<dbReference type="SUPFAM" id="SSF51905">
    <property type="entry name" value="FAD/NAD(P)-binding domain"/>
    <property type="match status" value="1"/>
</dbReference>
<dbReference type="InterPro" id="IPR050816">
    <property type="entry name" value="Flavin-dep_Halogenase_NPB"/>
</dbReference>
<dbReference type="PANTHER" id="PTHR43747:SF1">
    <property type="entry name" value="SLR1998 PROTEIN"/>
    <property type="match status" value="1"/>
</dbReference>
<proteinExistence type="predicted"/>
<protein>
    <submittedName>
        <fullName evidence="2">FAD-dependent oxidoreductase</fullName>
    </submittedName>
</protein>
<sequence>MAVERTCTVAVLGGGPAGVTLAVDLARSGIPVALVTVRRPGGRIEGLSDRVAAGLEAHGLEHARAAMGAMVRRRVAWGTPPEARNSEYVTARDAFNDALLADAEQAGVTVIRLGRGGPECERLPEGAGWRVACLPQAGAPCTLEARFLVEARGRAAPKPAAWVRRGPETTALVTEAEIPDTDSFTMVEAFGDGWAWSVAAGGRAVLQIFVDSAGGLPKRGGLEALFADCVKRLSQAGREIGSAGWTMPPQARNATPYLSRPLIADDAIRIGDAALAVDPLSGHGVFEALGSALAGAATVRTMLRAPKRSALARRFFTERAELAFMRYARVGRDFYRLCDAFADRPFWRARRDWPDGVPAHEAAGSGEARIVRRPVNCHGLIVERRVCVTPDQPRGIWMIDGVEIAALCDLLRDRQGEPAGAALEAARQALGVSPGALDTAIAWLGARRLLEPGERISLRPVASE</sequence>
<dbReference type="GO" id="GO:0071949">
    <property type="term" value="F:FAD binding"/>
    <property type="evidence" value="ECO:0007669"/>
    <property type="project" value="InterPro"/>
</dbReference>
<dbReference type="RefSeq" id="WP_213164115.1">
    <property type="nucleotide sequence ID" value="NZ_CP058214.1"/>
</dbReference>
<name>A0A7S8C3W2_9HYPH</name>
<dbReference type="Gene3D" id="3.50.50.60">
    <property type="entry name" value="FAD/NAD(P)-binding domain"/>
    <property type="match status" value="1"/>
</dbReference>
<organism evidence="2 3">
    <name type="scientific">Kaustia mangrovi</name>
    <dbReference type="NCBI Taxonomy" id="2593653"/>
    <lineage>
        <taxon>Bacteria</taxon>
        <taxon>Pseudomonadati</taxon>
        <taxon>Pseudomonadota</taxon>
        <taxon>Alphaproteobacteria</taxon>
        <taxon>Hyphomicrobiales</taxon>
        <taxon>Parvibaculaceae</taxon>
        <taxon>Kaustia</taxon>
    </lineage>
</organism>
<keyword evidence="3" id="KW-1185">Reference proteome</keyword>
<dbReference type="PANTHER" id="PTHR43747">
    <property type="entry name" value="FAD-BINDING PROTEIN"/>
    <property type="match status" value="1"/>
</dbReference>
<evidence type="ECO:0000259" key="1">
    <source>
        <dbReference type="Pfam" id="PF01494"/>
    </source>
</evidence>
<dbReference type="Gene3D" id="3.30.9.100">
    <property type="match status" value="1"/>
</dbReference>